<dbReference type="FunFam" id="3.40.50.300:FF:000398">
    <property type="entry name" value="Type IV pilus assembly ATPase PilB"/>
    <property type="match status" value="1"/>
</dbReference>
<reference evidence="5 6" key="1">
    <citation type="journal article" date="2009" name="Stand. Genomic Sci.">
        <title>Complete genome sequence of Desulfotomaculum acetoxidans type strain (5575).</title>
        <authorList>
            <person name="Spring S."/>
            <person name="Lapidus A."/>
            <person name="Schroder M."/>
            <person name="Gleim D."/>
            <person name="Sims D."/>
            <person name="Meincke L."/>
            <person name="Glavina Del Rio T."/>
            <person name="Tice H."/>
            <person name="Copeland A."/>
            <person name="Cheng J.F."/>
            <person name="Lucas S."/>
            <person name="Chen F."/>
            <person name="Nolan M."/>
            <person name="Bruce D."/>
            <person name="Goodwin L."/>
            <person name="Pitluck S."/>
            <person name="Ivanova N."/>
            <person name="Mavromatis K."/>
            <person name="Mikhailova N."/>
            <person name="Pati A."/>
            <person name="Chen A."/>
            <person name="Palaniappan K."/>
            <person name="Land M."/>
            <person name="Hauser L."/>
            <person name="Chang Y.J."/>
            <person name="Jeffries C.D."/>
            <person name="Chain P."/>
            <person name="Saunders E."/>
            <person name="Brettin T."/>
            <person name="Detter J.C."/>
            <person name="Goker M."/>
            <person name="Bristow J."/>
            <person name="Eisen J.A."/>
            <person name="Markowitz V."/>
            <person name="Hugenholtz P."/>
            <person name="Kyrpides N.C."/>
            <person name="Klenk H.P."/>
            <person name="Han C."/>
        </authorList>
    </citation>
    <scope>NUCLEOTIDE SEQUENCE [LARGE SCALE GENOMIC DNA]</scope>
    <source>
        <strain evidence="6">ATCC 49208 / DSM 771 / VKM B-1644</strain>
    </source>
</reference>
<dbReference type="CDD" id="cd01129">
    <property type="entry name" value="PulE-GspE-like"/>
    <property type="match status" value="1"/>
</dbReference>
<evidence type="ECO:0000313" key="6">
    <source>
        <dbReference type="Proteomes" id="UP000002217"/>
    </source>
</evidence>
<dbReference type="Gene3D" id="3.30.300.160">
    <property type="entry name" value="Type II secretion system, protein E, N-terminal domain"/>
    <property type="match status" value="1"/>
</dbReference>
<dbReference type="Gene3D" id="3.30.450.90">
    <property type="match status" value="1"/>
</dbReference>
<dbReference type="eggNOG" id="COG2804">
    <property type="taxonomic scope" value="Bacteria"/>
</dbReference>
<dbReference type="AlphaFoldDB" id="C8W151"/>
<evidence type="ECO:0000313" key="5">
    <source>
        <dbReference type="EMBL" id="ACV63447.1"/>
    </source>
</evidence>
<dbReference type="EMBL" id="CP001720">
    <property type="protein sequence ID" value="ACV63447.1"/>
    <property type="molecule type" value="Genomic_DNA"/>
</dbReference>
<evidence type="ECO:0000256" key="2">
    <source>
        <dbReference type="ARBA" id="ARBA00022741"/>
    </source>
</evidence>
<proteinExistence type="inferred from homology"/>
<dbReference type="HOGENOM" id="CLU_013446_10_6_9"/>
<keyword evidence="6" id="KW-1185">Reference proteome</keyword>
<dbReference type="STRING" id="485916.Dtox_2665"/>
<evidence type="ECO:0000259" key="4">
    <source>
        <dbReference type="PROSITE" id="PS00662"/>
    </source>
</evidence>
<feature type="domain" description="Bacterial type II secretion system protein E" evidence="4">
    <location>
        <begin position="365"/>
        <end position="379"/>
    </location>
</feature>
<dbReference type="InterPro" id="IPR037257">
    <property type="entry name" value="T2SS_E_N_sf"/>
</dbReference>
<protein>
    <submittedName>
        <fullName evidence="5">Type II secretion system protein E</fullName>
    </submittedName>
</protein>
<evidence type="ECO:0000256" key="1">
    <source>
        <dbReference type="ARBA" id="ARBA00006611"/>
    </source>
</evidence>
<dbReference type="GO" id="GO:0005886">
    <property type="term" value="C:plasma membrane"/>
    <property type="evidence" value="ECO:0007669"/>
    <property type="project" value="TreeGrafter"/>
</dbReference>
<keyword evidence="3" id="KW-0067">ATP-binding</keyword>
<dbReference type="GO" id="GO:0005524">
    <property type="term" value="F:ATP binding"/>
    <property type="evidence" value="ECO:0007669"/>
    <property type="project" value="UniProtKB-KW"/>
</dbReference>
<dbReference type="PANTHER" id="PTHR30258">
    <property type="entry name" value="TYPE II SECRETION SYSTEM PROTEIN GSPE-RELATED"/>
    <property type="match status" value="1"/>
</dbReference>
<dbReference type="InterPro" id="IPR007831">
    <property type="entry name" value="T2SS_GspE_N"/>
</dbReference>
<dbReference type="Pfam" id="PF00437">
    <property type="entry name" value="T2SSE"/>
    <property type="match status" value="1"/>
</dbReference>
<dbReference type="InterPro" id="IPR001482">
    <property type="entry name" value="T2SS/T4SS_dom"/>
</dbReference>
<evidence type="ECO:0000256" key="3">
    <source>
        <dbReference type="ARBA" id="ARBA00022840"/>
    </source>
</evidence>
<comment type="similarity">
    <text evidence="1">Belongs to the GSP E family.</text>
</comment>
<organism evidence="5 6">
    <name type="scientific">Desulfofarcimen acetoxidans (strain ATCC 49208 / DSM 771 / KCTC 5769 / VKM B-1644 / 5575)</name>
    <name type="common">Desulfotomaculum acetoxidans</name>
    <dbReference type="NCBI Taxonomy" id="485916"/>
    <lineage>
        <taxon>Bacteria</taxon>
        <taxon>Bacillati</taxon>
        <taxon>Bacillota</taxon>
        <taxon>Clostridia</taxon>
        <taxon>Eubacteriales</taxon>
        <taxon>Peptococcaceae</taxon>
        <taxon>Desulfofarcimen</taxon>
    </lineage>
</organism>
<gene>
    <name evidence="5" type="ordered locus">Dtox_2665</name>
</gene>
<dbReference type="SUPFAM" id="SSF52540">
    <property type="entry name" value="P-loop containing nucleoside triphosphate hydrolases"/>
    <property type="match status" value="1"/>
</dbReference>
<dbReference type="GO" id="GO:0016887">
    <property type="term" value="F:ATP hydrolysis activity"/>
    <property type="evidence" value="ECO:0007669"/>
    <property type="project" value="TreeGrafter"/>
</dbReference>
<dbReference type="Gene3D" id="3.40.50.300">
    <property type="entry name" value="P-loop containing nucleotide triphosphate hydrolases"/>
    <property type="match status" value="1"/>
</dbReference>
<keyword evidence="2" id="KW-0547">Nucleotide-binding</keyword>
<dbReference type="RefSeq" id="WP_015758141.1">
    <property type="nucleotide sequence ID" value="NC_013216.1"/>
</dbReference>
<sequence>MTKKNLGEFLVDRGVLGREELAAALRAQRGSKKKLEELLVDQGYLQEAQLTPLLGEFFDMPVFPADEVRFAPEVLATVPRPVALKHNIIPVALKENDLFIACSEPANSVILENLRRLTGKRLHLVLMSSSGLAGVLRQAYSEDTGDAVTADEETAVTGTDDAIKLLEGLIIKAVAQRASDLHLEPLSDGLRVRMRVDGMLKTVDRMPASVAPLIISRTKVLCNMNIADKRSPQDGGFVFSQNGSGDSINVRVSTLPCAKGEKAVLRFLPSQDRLLGIEDLGMEEDAQESFRSLLDLPHGLILVTGPTGSGKTNTLYAALKYLRSDGVNVTTIEDPIELQMEGITQTQADYSSKKLTFSSALRAILRQDPDIIMVGEIRDGETAGLALQAALTGHLVLSTLHTNDAASAVERLVDMGCERYLVNSSLRAVLAQRLVRVICPKCRRKYAATSDELSALGLDPGHGEEFYSGRGCTYCQGTGYRGRIGIFELLSLDQEMQKLISGGADTVAIKEQSRDKMRTLREDGIIKLRRGVSSVPEILKAAREW</sequence>
<dbReference type="PANTHER" id="PTHR30258:SF2">
    <property type="entry name" value="COMG OPERON PROTEIN 1"/>
    <property type="match status" value="1"/>
</dbReference>
<dbReference type="Proteomes" id="UP000002217">
    <property type="component" value="Chromosome"/>
</dbReference>
<accession>C8W151</accession>
<dbReference type="InterPro" id="IPR027417">
    <property type="entry name" value="P-loop_NTPase"/>
</dbReference>
<dbReference type="Pfam" id="PF05157">
    <property type="entry name" value="MshEN"/>
    <property type="match status" value="1"/>
</dbReference>
<name>C8W151_DESAS</name>
<dbReference type="SUPFAM" id="SSF160246">
    <property type="entry name" value="EspE N-terminal domain-like"/>
    <property type="match status" value="1"/>
</dbReference>
<dbReference type="OrthoDB" id="9808272at2"/>
<dbReference type="PROSITE" id="PS00662">
    <property type="entry name" value="T2SP_E"/>
    <property type="match status" value="1"/>
</dbReference>
<dbReference type="KEGG" id="dae:Dtox_2665"/>